<evidence type="ECO:0008006" key="3">
    <source>
        <dbReference type="Google" id="ProtNLM"/>
    </source>
</evidence>
<evidence type="ECO:0000313" key="1">
    <source>
        <dbReference type="EMBL" id="MBA4543257.1"/>
    </source>
</evidence>
<dbReference type="EMBL" id="JACEIP010000013">
    <property type="protein sequence ID" value="MBA4543257.1"/>
    <property type="molecule type" value="Genomic_DNA"/>
</dbReference>
<gene>
    <name evidence="1" type="ORF">H1164_10150</name>
</gene>
<dbReference type="OrthoDB" id="2990504at2"/>
<dbReference type="Proteomes" id="UP000530514">
    <property type="component" value="Unassembled WGS sequence"/>
</dbReference>
<dbReference type="Pfam" id="PF14120">
    <property type="entry name" value="YhzD"/>
    <property type="match status" value="1"/>
</dbReference>
<keyword evidence="2" id="KW-1185">Reference proteome</keyword>
<proteinExistence type="predicted"/>
<evidence type="ECO:0000313" key="2">
    <source>
        <dbReference type="Proteomes" id="UP000530514"/>
    </source>
</evidence>
<organism evidence="1 2">
    <name type="scientific">Thermoactinomyces daqus</name>
    <dbReference type="NCBI Taxonomy" id="1329516"/>
    <lineage>
        <taxon>Bacteria</taxon>
        <taxon>Bacillati</taxon>
        <taxon>Bacillota</taxon>
        <taxon>Bacilli</taxon>
        <taxon>Bacillales</taxon>
        <taxon>Thermoactinomycetaceae</taxon>
        <taxon>Thermoactinomyces</taxon>
    </lineage>
</organism>
<protein>
    <recommendedName>
        <fullName evidence="3">YhzD-like protein</fullName>
    </recommendedName>
</protein>
<name>A0A7W1XAS6_9BACL</name>
<comment type="caution">
    <text evidence="1">The sequence shown here is derived from an EMBL/GenBank/DDBJ whole genome shotgun (WGS) entry which is preliminary data.</text>
</comment>
<dbReference type="AlphaFoldDB" id="A0A7W1XAS6"/>
<dbReference type="InterPro" id="IPR025544">
    <property type="entry name" value="YhzD"/>
</dbReference>
<accession>A0A7W1XAS6</accession>
<sequence>MYHMTVYDEKGEVLFDEALKAKTDEEAKKEGYAWLTKHGHVTKPHRIFHTTGRLVAFKSHQLK</sequence>
<reference evidence="1 2" key="1">
    <citation type="submission" date="2020-07" db="EMBL/GenBank/DDBJ databases">
        <authorList>
            <person name="Feng H."/>
        </authorList>
    </citation>
    <scope>NUCLEOTIDE SEQUENCE [LARGE SCALE GENOMIC DNA]</scope>
    <source>
        <strain evidence="2">s-11</strain>
    </source>
</reference>